<dbReference type="GO" id="GO:0003697">
    <property type="term" value="F:single-stranded DNA binding"/>
    <property type="evidence" value="ECO:0007669"/>
    <property type="project" value="InterPro"/>
</dbReference>
<gene>
    <name evidence="2" type="ORF">MNBD_BACTEROID03-1256</name>
</gene>
<dbReference type="SUPFAM" id="SSF53448">
    <property type="entry name" value="Nucleotide-diphospho-sugar transferases"/>
    <property type="match status" value="1"/>
</dbReference>
<dbReference type="EMBL" id="UOEL01000129">
    <property type="protein sequence ID" value="VAW16032.1"/>
    <property type="molecule type" value="Genomic_DNA"/>
</dbReference>
<dbReference type="InterPro" id="IPR029044">
    <property type="entry name" value="Nucleotide-diphossugar_trans"/>
</dbReference>
<evidence type="ECO:0000313" key="2">
    <source>
        <dbReference type="EMBL" id="VAW16032.1"/>
    </source>
</evidence>
<dbReference type="Gene3D" id="3.90.550.10">
    <property type="entry name" value="Spore Coat Polysaccharide Biosynthesis Protein SpsA, Chain A"/>
    <property type="match status" value="1"/>
</dbReference>
<feature type="domain" description="Glycosyltransferase 2-like" evidence="1">
    <location>
        <begin position="7"/>
        <end position="172"/>
    </location>
</feature>
<dbReference type="CDD" id="cd00761">
    <property type="entry name" value="Glyco_tranf_GTA_type"/>
    <property type="match status" value="1"/>
</dbReference>
<organism evidence="2">
    <name type="scientific">hydrothermal vent metagenome</name>
    <dbReference type="NCBI Taxonomy" id="652676"/>
    <lineage>
        <taxon>unclassified sequences</taxon>
        <taxon>metagenomes</taxon>
        <taxon>ecological metagenomes</taxon>
    </lineage>
</organism>
<sequence length="335" mass="39324">MEDLLVSILIPFKNTEVFLPECIDSIIDQKHQNWELLAVDDRSTDQSRTLLDSYADKDPRIKVFSNSGEGIIEALRLAYKNSKGQLITRMDSDDIMTSNKIKQMATSLVHFGKGHLAIGQVHYFSEQGISDGYKRYENWLNNLTLNGNNYAEIYKECTIPSPCWMVFKDDLDKCNAFHSNRYPEDYDLAFRFYENRMKCIPYNEVLHLWRDYSTRTSRTSEHYAQNYFLGIKLHYFLKLDYDHKKPLVLWGAGNKGKSIAKELLKKQIDFHWLCDNQKKIGKEIYGKNMLHYSFLEELDCPQTIITVANEAEQAKIREYLSTLSHYQKSRSFFFC</sequence>
<dbReference type="GO" id="GO:0016758">
    <property type="term" value="F:hexosyltransferase activity"/>
    <property type="evidence" value="ECO:0007669"/>
    <property type="project" value="UniProtKB-ARBA"/>
</dbReference>
<reference evidence="2" key="1">
    <citation type="submission" date="2018-06" db="EMBL/GenBank/DDBJ databases">
        <authorList>
            <person name="Zhirakovskaya E."/>
        </authorList>
    </citation>
    <scope>NUCLEOTIDE SEQUENCE</scope>
</reference>
<dbReference type="AlphaFoldDB" id="A0A3B0TNG1"/>
<evidence type="ECO:0000259" key="1">
    <source>
        <dbReference type="Pfam" id="PF00535"/>
    </source>
</evidence>
<dbReference type="Pfam" id="PF00535">
    <property type="entry name" value="Glycos_transf_2"/>
    <property type="match status" value="1"/>
</dbReference>
<proteinExistence type="predicted"/>
<dbReference type="PANTHER" id="PTHR22916">
    <property type="entry name" value="GLYCOSYLTRANSFERASE"/>
    <property type="match status" value="1"/>
</dbReference>
<name>A0A3B0TNG1_9ZZZZ</name>
<protein>
    <submittedName>
        <fullName evidence="2">Glycosyl transferase, group 2 family</fullName>
    </submittedName>
</protein>
<accession>A0A3B0TNG1</accession>
<dbReference type="InterPro" id="IPR001173">
    <property type="entry name" value="Glyco_trans_2-like"/>
</dbReference>
<keyword evidence="2" id="KW-0808">Transferase</keyword>
<dbReference type="InterPro" id="IPR000424">
    <property type="entry name" value="Primosome_PriB/ssb"/>
</dbReference>
<dbReference type="PROSITE" id="PS50935">
    <property type="entry name" value="SSB"/>
    <property type="match status" value="1"/>
</dbReference>
<dbReference type="PANTHER" id="PTHR22916:SF3">
    <property type="entry name" value="UDP-GLCNAC:BETAGAL BETA-1,3-N-ACETYLGLUCOSAMINYLTRANSFERASE-LIKE PROTEIN 1"/>
    <property type="match status" value="1"/>
</dbReference>